<name>A0A3A2ZW82_9EURO</name>
<feature type="transmembrane region" description="Helical" evidence="6">
    <location>
        <begin position="217"/>
        <end position="235"/>
    </location>
</feature>
<keyword evidence="3 6" id="KW-1133">Transmembrane helix</keyword>
<evidence type="ECO:0000256" key="5">
    <source>
        <dbReference type="SAM" id="MobiDB-lite"/>
    </source>
</evidence>
<reference evidence="9" key="1">
    <citation type="submission" date="2017-02" db="EMBL/GenBank/DDBJ databases">
        <authorList>
            <person name="Tafer H."/>
            <person name="Lopandic K."/>
        </authorList>
    </citation>
    <scope>NUCLEOTIDE SEQUENCE [LARGE SCALE GENOMIC DNA]</scope>
    <source>
        <strain evidence="9">CBS 366.77</strain>
    </source>
</reference>
<feature type="transmembrane region" description="Helical" evidence="6">
    <location>
        <begin position="160"/>
        <end position="180"/>
    </location>
</feature>
<protein>
    <submittedName>
        <fullName evidence="8">Resistance protein</fullName>
    </submittedName>
</protein>
<keyword evidence="2 6" id="KW-0812">Transmembrane</keyword>
<feature type="transmembrane region" description="Helical" evidence="6">
    <location>
        <begin position="131"/>
        <end position="148"/>
    </location>
</feature>
<comment type="caution">
    <text evidence="8">The sequence shown here is derived from an EMBL/GenBank/DDBJ whole genome shotgun (WGS) entry which is preliminary data.</text>
</comment>
<dbReference type="SUPFAM" id="SSF103473">
    <property type="entry name" value="MFS general substrate transporter"/>
    <property type="match status" value="1"/>
</dbReference>
<dbReference type="InterPro" id="IPR020846">
    <property type="entry name" value="MFS_dom"/>
</dbReference>
<dbReference type="STRING" id="2070753.A0A3A2ZW82"/>
<evidence type="ECO:0000256" key="6">
    <source>
        <dbReference type="SAM" id="Phobius"/>
    </source>
</evidence>
<feature type="domain" description="Major facilitator superfamily (MFS) profile" evidence="7">
    <location>
        <begin position="66"/>
        <end position="544"/>
    </location>
</feature>
<proteinExistence type="predicted"/>
<comment type="subcellular location">
    <subcellularLocation>
        <location evidence="1">Membrane</location>
        <topology evidence="1">Multi-pass membrane protein</topology>
    </subcellularLocation>
</comment>
<feature type="transmembrane region" description="Helical" evidence="6">
    <location>
        <begin position="360"/>
        <end position="383"/>
    </location>
</feature>
<dbReference type="GO" id="GO:0000329">
    <property type="term" value="C:fungal-type vacuole membrane"/>
    <property type="evidence" value="ECO:0007669"/>
    <property type="project" value="TreeGrafter"/>
</dbReference>
<gene>
    <name evidence="8" type="ORF">PHISCL_01994</name>
</gene>
<evidence type="ECO:0000313" key="8">
    <source>
        <dbReference type="EMBL" id="RJE25667.1"/>
    </source>
</evidence>
<organism evidence="8 9">
    <name type="scientific">Aspergillus sclerotialis</name>
    <dbReference type="NCBI Taxonomy" id="2070753"/>
    <lineage>
        <taxon>Eukaryota</taxon>
        <taxon>Fungi</taxon>
        <taxon>Dikarya</taxon>
        <taxon>Ascomycota</taxon>
        <taxon>Pezizomycotina</taxon>
        <taxon>Eurotiomycetes</taxon>
        <taxon>Eurotiomycetidae</taxon>
        <taxon>Eurotiales</taxon>
        <taxon>Aspergillaceae</taxon>
        <taxon>Aspergillus</taxon>
        <taxon>Aspergillus subgen. Polypaecilum</taxon>
    </lineage>
</organism>
<keyword evidence="4 6" id="KW-0472">Membrane</keyword>
<sequence length="591" mass="64040">MSKTTTVPGSIAGGSSNGSDERTPLLQPSAGDEPCASLGNIEEVDEENQSLVDENCNKEEKSLNSFIAVLLIGVFASQADSSIMLATYGQISSEFNDLQSGSWLLTSYMLAQCIAQPLYGKLSDIFGRKHCLQASYLLFAIGTAGSGLGRSMPQIISARAIQGCGGAGMVCMVAIILTDLVSVHEVAVYRSYVNVIQTLGRSCGGAVGGYLAQTIGWRWAFLGQAPLVFVAYWLVDSKLPNTTARQSDSRSTWNKFKRIDIAGAISMSLGIGSALLVLDMGGQKVPWNHPLIISAAAVSLTSGIVFILVERYLAQKPIFPLRLMVHYTVVNSYTSIALQTLTQTALMVTVPLYWQVTKRASPAAAGFYLIPAIVGNTLGGLLTGRWIKRYRRYKLPIVLASANSMLAFASLLVYWRENTSSLASLLIFSGGFGTGISHSAVFVALTNGVADEDMAIASSGFYLSTNIGGVIGVSAASAIHQVILRHGLLRAFKNSSEREKIVRRALEDIRFVQDASENLRKLMLPAHITSFQGVFCRTLFTLRRNGADMDGQIWVLVALRWLWLQEHFFAKGGFVRDKRLWYLGSELVGNG</sequence>
<feature type="compositionally biased region" description="Polar residues" evidence="5">
    <location>
        <begin position="1"/>
        <end position="10"/>
    </location>
</feature>
<dbReference type="PANTHER" id="PTHR23501">
    <property type="entry name" value="MAJOR FACILITATOR SUPERFAMILY"/>
    <property type="match status" value="1"/>
</dbReference>
<dbReference type="Gene3D" id="1.20.1250.20">
    <property type="entry name" value="MFS general substrate transporter like domains"/>
    <property type="match status" value="1"/>
</dbReference>
<feature type="transmembrane region" description="Helical" evidence="6">
    <location>
        <begin position="395"/>
        <end position="415"/>
    </location>
</feature>
<dbReference type="PROSITE" id="PS50850">
    <property type="entry name" value="MFS"/>
    <property type="match status" value="1"/>
</dbReference>
<dbReference type="EMBL" id="MVGC01000041">
    <property type="protein sequence ID" value="RJE25667.1"/>
    <property type="molecule type" value="Genomic_DNA"/>
</dbReference>
<dbReference type="PANTHER" id="PTHR23501:SF33">
    <property type="entry name" value="MAJOR FACILITATOR SUPERFAMILY (MFS) PROFILE DOMAIN-CONTAINING PROTEIN"/>
    <property type="match status" value="1"/>
</dbReference>
<feature type="region of interest" description="Disordered" evidence="5">
    <location>
        <begin position="1"/>
        <end position="32"/>
    </location>
</feature>
<accession>A0A3A2ZW82</accession>
<dbReference type="AlphaFoldDB" id="A0A3A2ZW82"/>
<feature type="transmembrane region" description="Helical" evidence="6">
    <location>
        <begin position="330"/>
        <end position="354"/>
    </location>
</feature>
<dbReference type="Proteomes" id="UP000266188">
    <property type="component" value="Unassembled WGS sequence"/>
</dbReference>
<dbReference type="OrthoDB" id="6770063at2759"/>
<evidence type="ECO:0000256" key="4">
    <source>
        <dbReference type="ARBA" id="ARBA00023136"/>
    </source>
</evidence>
<feature type="transmembrane region" description="Helical" evidence="6">
    <location>
        <begin position="66"/>
        <end position="88"/>
    </location>
</feature>
<evidence type="ECO:0000256" key="3">
    <source>
        <dbReference type="ARBA" id="ARBA00022989"/>
    </source>
</evidence>
<dbReference type="InterPro" id="IPR036259">
    <property type="entry name" value="MFS_trans_sf"/>
</dbReference>
<evidence type="ECO:0000256" key="1">
    <source>
        <dbReference type="ARBA" id="ARBA00004141"/>
    </source>
</evidence>
<dbReference type="Gene3D" id="1.20.1720.10">
    <property type="entry name" value="Multidrug resistance protein D"/>
    <property type="match status" value="1"/>
</dbReference>
<feature type="transmembrane region" description="Helical" evidence="6">
    <location>
        <begin position="421"/>
        <end position="445"/>
    </location>
</feature>
<evidence type="ECO:0000259" key="7">
    <source>
        <dbReference type="PROSITE" id="PS50850"/>
    </source>
</evidence>
<dbReference type="InterPro" id="IPR011701">
    <property type="entry name" value="MFS"/>
</dbReference>
<evidence type="ECO:0000313" key="9">
    <source>
        <dbReference type="Proteomes" id="UP000266188"/>
    </source>
</evidence>
<feature type="transmembrane region" description="Helical" evidence="6">
    <location>
        <begin position="256"/>
        <end position="278"/>
    </location>
</feature>
<dbReference type="GO" id="GO:0015174">
    <property type="term" value="F:basic amino acid transmembrane transporter activity"/>
    <property type="evidence" value="ECO:0007669"/>
    <property type="project" value="TreeGrafter"/>
</dbReference>
<evidence type="ECO:0000256" key="2">
    <source>
        <dbReference type="ARBA" id="ARBA00022692"/>
    </source>
</evidence>
<dbReference type="Pfam" id="PF07690">
    <property type="entry name" value="MFS_1"/>
    <property type="match status" value="1"/>
</dbReference>
<keyword evidence="9" id="KW-1185">Reference proteome</keyword>
<feature type="transmembrane region" description="Helical" evidence="6">
    <location>
        <begin position="290"/>
        <end position="309"/>
    </location>
</feature>